<dbReference type="AlphaFoldDB" id="A0A4Z0R397"/>
<name>A0A4Z0R397_9FIRM</name>
<evidence type="ECO:0000313" key="2">
    <source>
        <dbReference type="Proteomes" id="UP000298460"/>
    </source>
</evidence>
<sequence>MSNNGKRYDKEFKADIVRLVREEKRSVGSIVTDFGISQQTVRKWTGESKIRENPDKVIIAELQAEIKAKDKKLADHELTIDILKKATAIFAKDNRK</sequence>
<comment type="caution">
    <text evidence="1">The sequence shown here is derived from an EMBL/GenBank/DDBJ whole genome shotgun (WGS) entry which is preliminary data.</text>
</comment>
<gene>
    <name evidence="1" type="ORF">E4K67_15505</name>
</gene>
<protein>
    <submittedName>
        <fullName evidence="1">Transposase</fullName>
    </submittedName>
</protein>
<dbReference type="SUPFAM" id="SSF46689">
    <property type="entry name" value="Homeodomain-like"/>
    <property type="match status" value="1"/>
</dbReference>
<dbReference type="GO" id="GO:0004803">
    <property type="term" value="F:transposase activity"/>
    <property type="evidence" value="ECO:0007669"/>
    <property type="project" value="InterPro"/>
</dbReference>
<dbReference type="Proteomes" id="UP000298460">
    <property type="component" value="Unassembled WGS sequence"/>
</dbReference>
<organism evidence="1 2">
    <name type="scientific">Desulfosporosinus fructosivorans</name>
    <dbReference type="NCBI Taxonomy" id="2018669"/>
    <lineage>
        <taxon>Bacteria</taxon>
        <taxon>Bacillati</taxon>
        <taxon>Bacillota</taxon>
        <taxon>Clostridia</taxon>
        <taxon>Eubacteriales</taxon>
        <taxon>Desulfitobacteriaceae</taxon>
        <taxon>Desulfosporosinus</taxon>
    </lineage>
</organism>
<dbReference type="InterPro" id="IPR002514">
    <property type="entry name" value="Transposase_8"/>
</dbReference>
<dbReference type="GO" id="GO:0003677">
    <property type="term" value="F:DNA binding"/>
    <property type="evidence" value="ECO:0007669"/>
    <property type="project" value="InterPro"/>
</dbReference>
<accession>A0A4Z0R397</accession>
<dbReference type="OrthoDB" id="1666255at2"/>
<dbReference type="GO" id="GO:0006313">
    <property type="term" value="P:DNA transposition"/>
    <property type="evidence" value="ECO:0007669"/>
    <property type="project" value="InterPro"/>
</dbReference>
<dbReference type="Gene3D" id="1.10.10.60">
    <property type="entry name" value="Homeodomain-like"/>
    <property type="match status" value="1"/>
</dbReference>
<dbReference type="EMBL" id="SPQQ01000005">
    <property type="protein sequence ID" value="TGE37260.1"/>
    <property type="molecule type" value="Genomic_DNA"/>
</dbReference>
<keyword evidence="2" id="KW-1185">Reference proteome</keyword>
<dbReference type="InterPro" id="IPR009057">
    <property type="entry name" value="Homeodomain-like_sf"/>
</dbReference>
<dbReference type="Pfam" id="PF01527">
    <property type="entry name" value="HTH_Tnp_1"/>
    <property type="match status" value="1"/>
</dbReference>
<evidence type="ECO:0000313" key="1">
    <source>
        <dbReference type="EMBL" id="TGE37260.1"/>
    </source>
</evidence>
<proteinExistence type="predicted"/>
<reference evidence="1 2" key="1">
    <citation type="submission" date="2019-03" db="EMBL/GenBank/DDBJ databases">
        <title>Draft Genome Sequence of Desulfosporosinus fructosivorans Strain 63.6F, Isolated from Marine Sediment in the Baltic Sea.</title>
        <authorList>
            <person name="Hausmann B."/>
            <person name="Vandieken V."/>
            <person name="Pjevac P."/>
            <person name="Schreck K."/>
            <person name="Herbold C.W."/>
            <person name="Loy A."/>
        </authorList>
    </citation>
    <scope>NUCLEOTIDE SEQUENCE [LARGE SCALE GENOMIC DNA]</scope>
    <source>
        <strain evidence="1 2">63.6F</strain>
    </source>
</reference>